<protein>
    <submittedName>
        <fullName evidence="2">Amidase</fullName>
    </submittedName>
</protein>
<proteinExistence type="predicted"/>
<gene>
    <name evidence="2" type="ORF">AIOL_002636</name>
</gene>
<dbReference type="OrthoDB" id="9777859at2"/>
<dbReference type="Pfam" id="PF01425">
    <property type="entry name" value="Amidase"/>
    <property type="match status" value="1"/>
</dbReference>
<dbReference type="Proteomes" id="UP000037178">
    <property type="component" value="Unassembled WGS sequence"/>
</dbReference>
<organism evidence="2 3">
    <name type="scientific">Candidatus Rhodobacter oscarellae</name>
    <dbReference type="NCBI Taxonomy" id="1675527"/>
    <lineage>
        <taxon>Bacteria</taxon>
        <taxon>Pseudomonadati</taxon>
        <taxon>Pseudomonadota</taxon>
        <taxon>Alphaproteobacteria</taxon>
        <taxon>Rhodobacterales</taxon>
        <taxon>Rhodobacter group</taxon>
        <taxon>Rhodobacter</taxon>
    </lineage>
</organism>
<feature type="domain" description="Amidase" evidence="1">
    <location>
        <begin position="25"/>
        <end position="430"/>
    </location>
</feature>
<dbReference type="PATRIC" id="fig|1675527.3.peg.2763"/>
<reference evidence="2 3" key="1">
    <citation type="submission" date="2015-06" db="EMBL/GenBank/DDBJ databases">
        <title>Draft genome sequence of an Alphaproteobacteria species associated to the Mediterranean sponge Oscarella lobularis.</title>
        <authorList>
            <person name="Jourda C."/>
            <person name="Santini S."/>
            <person name="Claverie J.-M."/>
        </authorList>
    </citation>
    <scope>NUCLEOTIDE SEQUENCE [LARGE SCALE GENOMIC DNA]</scope>
    <source>
        <strain evidence="2">IGS</strain>
    </source>
</reference>
<dbReference type="PANTHER" id="PTHR11895">
    <property type="entry name" value="TRANSAMIDASE"/>
    <property type="match status" value="1"/>
</dbReference>
<keyword evidence="3" id="KW-1185">Reference proteome</keyword>
<dbReference type="EMBL" id="LFTY01000002">
    <property type="protein sequence ID" value="KMW57671.1"/>
    <property type="molecule type" value="Genomic_DNA"/>
</dbReference>
<evidence type="ECO:0000313" key="2">
    <source>
        <dbReference type="EMBL" id="KMW57671.1"/>
    </source>
</evidence>
<dbReference type="AlphaFoldDB" id="A0A0J9E4J8"/>
<name>A0A0J9E4J8_9RHOB</name>
<dbReference type="PANTHER" id="PTHR11895:SF151">
    <property type="entry name" value="GLUTAMYL-TRNA(GLN) AMIDOTRANSFERASE SUBUNIT A"/>
    <property type="match status" value="1"/>
</dbReference>
<dbReference type="InterPro" id="IPR036928">
    <property type="entry name" value="AS_sf"/>
</dbReference>
<evidence type="ECO:0000259" key="1">
    <source>
        <dbReference type="Pfam" id="PF01425"/>
    </source>
</evidence>
<dbReference type="InterPro" id="IPR023631">
    <property type="entry name" value="Amidase_dom"/>
</dbReference>
<accession>A0A0J9E4J8</accession>
<dbReference type="STRING" id="1675527.AIOL_002636"/>
<dbReference type="GO" id="GO:0003824">
    <property type="term" value="F:catalytic activity"/>
    <property type="evidence" value="ECO:0007669"/>
    <property type="project" value="InterPro"/>
</dbReference>
<dbReference type="RefSeq" id="WP_049643372.1">
    <property type="nucleotide sequence ID" value="NZ_LFTY01000002.1"/>
</dbReference>
<comment type="caution">
    <text evidence="2">The sequence shown here is derived from an EMBL/GenBank/DDBJ whole genome shotgun (WGS) entry which is preliminary data.</text>
</comment>
<dbReference type="InterPro" id="IPR000120">
    <property type="entry name" value="Amidase"/>
</dbReference>
<evidence type="ECO:0000313" key="3">
    <source>
        <dbReference type="Proteomes" id="UP000037178"/>
    </source>
</evidence>
<sequence length="445" mass="45956">MSLLDGPLSALVAAVQSGETTPSAMTTEALERAAARNPAINAICLINPQAQAEADAVAARLQGGETLPLAGVPVLIKDNIWVKGLRIAQGSALFADHIAPEDSEAVKRLRNAGAVIIGIATCSEFGCKGATNSPFHGVTRNPIDPSLTSGGSSGGPVSAVAAGIVPLALGTDAGGSTRRPPAHTGLCGLKPTQDLIPYGPGFDEPVWGISVICPIARRMEDIALAMQVLARLASAPAPRLEIAVSGDFGTGQRRDPDVAANFDKVVAALTSADVTITQARIAWPHDIKGHDVQPLQHAGLAQLYGDVWRETPGVFDPAIAEQIETGLSLSGTQVAAAHQISHQMRETLRAALDLYGFIATPTTPCAAWPAEQNAPSEIGGQPAAPRDHAAFTPQINHAGVPALSIPCGTDSQGRPLGLQLIAQAGRDADLIALAQRLEPILKEIA</sequence>
<dbReference type="SUPFAM" id="SSF75304">
    <property type="entry name" value="Amidase signature (AS) enzymes"/>
    <property type="match status" value="1"/>
</dbReference>
<dbReference type="Gene3D" id="3.90.1300.10">
    <property type="entry name" value="Amidase signature (AS) domain"/>
    <property type="match status" value="1"/>
</dbReference>